<dbReference type="EMBL" id="VBQZ03000177">
    <property type="protein sequence ID" value="MXQ96943.1"/>
    <property type="molecule type" value="Genomic_DNA"/>
</dbReference>
<organism evidence="1 2">
    <name type="scientific">Bos mutus</name>
    <name type="common">wild yak</name>
    <dbReference type="NCBI Taxonomy" id="72004"/>
    <lineage>
        <taxon>Eukaryota</taxon>
        <taxon>Metazoa</taxon>
        <taxon>Chordata</taxon>
        <taxon>Craniata</taxon>
        <taxon>Vertebrata</taxon>
        <taxon>Euteleostomi</taxon>
        <taxon>Mammalia</taxon>
        <taxon>Eutheria</taxon>
        <taxon>Laurasiatheria</taxon>
        <taxon>Artiodactyla</taxon>
        <taxon>Ruminantia</taxon>
        <taxon>Pecora</taxon>
        <taxon>Bovidae</taxon>
        <taxon>Bovinae</taxon>
        <taxon>Bos</taxon>
    </lineage>
</organism>
<evidence type="ECO:0000313" key="1">
    <source>
        <dbReference type="EMBL" id="MXQ96943.1"/>
    </source>
</evidence>
<dbReference type="AlphaFoldDB" id="A0A6B0SD84"/>
<dbReference type="Proteomes" id="UP000322234">
    <property type="component" value="Unassembled WGS sequence"/>
</dbReference>
<name>A0A6B0SD84_9CETA</name>
<proteinExistence type="predicted"/>
<evidence type="ECO:0000313" key="2">
    <source>
        <dbReference type="Proteomes" id="UP000322234"/>
    </source>
</evidence>
<reference evidence="1" key="1">
    <citation type="submission" date="2019-10" db="EMBL/GenBank/DDBJ databases">
        <title>The sequence and de novo assembly of the wild yak genome.</title>
        <authorList>
            <person name="Liu Y."/>
        </authorList>
    </citation>
    <scope>NUCLEOTIDE SEQUENCE [LARGE SCALE GENOMIC DNA]</scope>
    <source>
        <strain evidence="1">WY2019</strain>
    </source>
</reference>
<comment type="caution">
    <text evidence="1">The sequence shown here is derived from an EMBL/GenBank/DDBJ whole genome shotgun (WGS) entry which is preliminary data.</text>
</comment>
<sequence>MKNARHSRYVREQEETFSCFSSLGKGAAYRDRRSSALFPGAAAPGGPEVAALSGLRVCGPFTPPRHQDYRRLRHPISDSR</sequence>
<accession>A0A6B0SD84</accession>
<keyword evidence="2" id="KW-1185">Reference proteome</keyword>
<gene>
    <name evidence="1" type="ORF">E5288_WYG017873</name>
</gene>
<protein>
    <submittedName>
        <fullName evidence="1">Uncharacterized protein</fullName>
    </submittedName>
</protein>